<evidence type="ECO:0000313" key="2">
    <source>
        <dbReference type="EMBL" id="MBB0246368.1"/>
    </source>
</evidence>
<dbReference type="GO" id="GO:0004540">
    <property type="term" value="F:RNA nuclease activity"/>
    <property type="evidence" value="ECO:0007669"/>
    <property type="project" value="InterPro"/>
</dbReference>
<comment type="caution">
    <text evidence="2">The sequence shown here is derived from an EMBL/GenBank/DDBJ whole genome shotgun (WGS) entry which is preliminary data.</text>
</comment>
<dbReference type="InterPro" id="IPR038233">
    <property type="entry name" value="Colicin_D/E5_nuclease"/>
</dbReference>
<protein>
    <recommendedName>
        <fullName evidence="1">Colicin D C-terminal domain-containing protein</fullName>
    </recommendedName>
</protein>
<sequence>YPHNPTTWTDPLGLTPCPIKEAWVRKADFSNQKTVSKKFNAHAEDFGISGNWNNSNKAHFIQAMQRHMLSPDVKIYRFDYRGQGPAVGFVDPGGNLMVMLRSDGRFWSGWRLGEAQFTGIVQRGRLN</sequence>
<organism evidence="2 3">
    <name type="scientific">Streptomyces alkaliphilus</name>
    <dbReference type="NCBI Taxonomy" id="1472722"/>
    <lineage>
        <taxon>Bacteria</taxon>
        <taxon>Bacillati</taxon>
        <taxon>Actinomycetota</taxon>
        <taxon>Actinomycetes</taxon>
        <taxon>Kitasatosporales</taxon>
        <taxon>Streptomycetaceae</taxon>
        <taxon>Streptomyces</taxon>
    </lineage>
</organism>
<reference evidence="3" key="1">
    <citation type="submission" date="2019-10" db="EMBL/GenBank/DDBJ databases">
        <title>Streptomyces sp. nov., a novel actinobacterium isolated from alkaline environment.</title>
        <authorList>
            <person name="Golinska P."/>
        </authorList>
    </citation>
    <scope>NUCLEOTIDE SEQUENCE [LARGE SCALE GENOMIC DNA]</scope>
    <source>
        <strain evidence="3">DSM 42118</strain>
    </source>
</reference>
<dbReference type="SUPFAM" id="SSF102824">
    <property type="entry name" value="Colicin D/E5 nuclease domain"/>
    <property type="match status" value="1"/>
</dbReference>
<dbReference type="Proteomes" id="UP000538929">
    <property type="component" value="Unassembled WGS sequence"/>
</dbReference>
<evidence type="ECO:0000259" key="1">
    <source>
        <dbReference type="Pfam" id="PF11429"/>
    </source>
</evidence>
<dbReference type="EMBL" id="VKHT01000858">
    <property type="protein sequence ID" value="MBB0246368.1"/>
    <property type="molecule type" value="Genomic_DNA"/>
</dbReference>
<gene>
    <name evidence="2" type="ORF">FNQ90_20190</name>
</gene>
<dbReference type="RefSeq" id="WP_228471434.1">
    <property type="nucleotide sequence ID" value="NZ_VKHT01000858.1"/>
</dbReference>
<feature type="non-terminal residue" evidence="2">
    <location>
        <position position="1"/>
    </location>
</feature>
<dbReference type="InterPro" id="IPR037178">
    <property type="entry name" value="ColicinD_C_sf"/>
</dbReference>
<proteinExistence type="predicted"/>
<keyword evidence="3" id="KW-1185">Reference proteome</keyword>
<evidence type="ECO:0000313" key="3">
    <source>
        <dbReference type="Proteomes" id="UP000538929"/>
    </source>
</evidence>
<feature type="domain" description="Colicin D C-terminal" evidence="1">
    <location>
        <begin position="36"/>
        <end position="118"/>
    </location>
</feature>
<dbReference type="InterPro" id="IPR024440">
    <property type="entry name" value="ColicinD_C"/>
</dbReference>
<dbReference type="Gene3D" id="3.10.450.200">
    <property type="match status" value="1"/>
</dbReference>
<name>A0A7W3TGE8_9ACTN</name>
<accession>A0A7W3TGE8</accession>
<dbReference type="Pfam" id="PF11429">
    <property type="entry name" value="Colicin_D"/>
    <property type="match status" value="1"/>
</dbReference>
<dbReference type="AlphaFoldDB" id="A0A7W3TGE8"/>